<dbReference type="PANTHER" id="PTHR36182">
    <property type="entry name" value="PROTEIN, PUTATIVE (AFU_ORTHOLOGUE AFUA_6G10930)-RELATED"/>
    <property type="match status" value="1"/>
</dbReference>
<evidence type="ECO:0000313" key="4">
    <source>
        <dbReference type="Proteomes" id="UP001197093"/>
    </source>
</evidence>
<keyword evidence="4" id="KW-1185">Reference proteome</keyword>
<reference evidence="3" key="1">
    <citation type="submission" date="2023-02" db="EMBL/GenBank/DDBJ databases">
        <authorList>
            <person name="Palmer J.M."/>
        </authorList>
    </citation>
    <scope>NUCLEOTIDE SEQUENCE</scope>
    <source>
        <strain evidence="3">FW57</strain>
    </source>
</reference>
<proteinExistence type="predicted"/>
<sequence length="402" mass="39725">MFSNGLTTGALAVLLAGSQLASAHMEISFPPPFRSKFNPNAVNVDYTNTAPLAASGANYPCKGYHSDLGSAAGKSTATFAPGGNYNFTVVGGAPHGGGSCQVSLSYDKGKTFTVIQSIIGGCPLSSNYPFTIPSDAPAGEAIWAWTWSNQIGNREQYMNCAPVTIGGGGAKREVEEPKVEERATAAFSSRPQIFLANIGNGCSTSEGTDVDFPNPGPDVVRSGSNFGKPIGSCGAGAGSGAGAGAGNGAGSGSAPSSSAVQATVAPTPAPSPSAPVQLPGGVFVTLPASSAAAPAPTPTVAPTPTTLVSSVKAPAATGTTGSGSGSGTVNNSLAKTPGSACTAEGNWNCVNGTSWQRCASGTWSVIQPTAPGTVCTAGEGPELVVVKAGPKIRRSGKVRLSA</sequence>
<dbReference type="AlphaFoldDB" id="A0AAD4F823"/>
<dbReference type="Proteomes" id="UP001197093">
    <property type="component" value="Unassembled WGS sequence"/>
</dbReference>
<keyword evidence="2" id="KW-0732">Signal</keyword>
<feature type="compositionally biased region" description="Low complexity" evidence="1">
    <location>
        <begin position="252"/>
        <end position="266"/>
    </location>
</feature>
<feature type="signal peptide" evidence="2">
    <location>
        <begin position="1"/>
        <end position="23"/>
    </location>
</feature>
<name>A0AAD4F823_9PEZI</name>
<evidence type="ECO:0008006" key="5">
    <source>
        <dbReference type="Google" id="ProtNLM"/>
    </source>
</evidence>
<feature type="region of interest" description="Disordered" evidence="1">
    <location>
        <begin position="240"/>
        <end position="273"/>
    </location>
</feature>
<evidence type="ECO:0000256" key="2">
    <source>
        <dbReference type="SAM" id="SignalP"/>
    </source>
</evidence>
<gene>
    <name evidence="3" type="ORF">NEMBOFW57_004485</name>
</gene>
<protein>
    <recommendedName>
        <fullName evidence="5">Extracellular protein</fullName>
    </recommendedName>
</protein>
<accession>A0AAD4F823</accession>
<dbReference type="EMBL" id="JAHCVI010000001">
    <property type="protein sequence ID" value="KAG7294414.1"/>
    <property type="molecule type" value="Genomic_DNA"/>
</dbReference>
<dbReference type="Gene3D" id="2.70.50.70">
    <property type="match status" value="1"/>
</dbReference>
<feature type="compositionally biased region" description="Gly residues" evidence="1">
    <location>
        <begin position="240"/>
        <end position="251"/>
    </location>
</feature>
<evidence type="ECO:0000256" key="1">
    <source>
        <dbReference type="SAM" id="MobiDB-lite"/>
    </source>
</evidence>
<feature type="chain" id="PRO_5041953577" description="Extracellular protein" evidence="2">
    <location>
        <begin position="24"/>
        <end position="402"/>
    </location>
</feature>
<comment type="caution">
    <text evidence="3">The sequence shown here is derived from an EMBL/GenBank/DDBJ whole genome shotgun (WGS) entry which is preliminary data.</text>
</comment>
<evidence type="ECO:0000313" key="3">
    <source>
        <dbReference type="EMBL" id="KAG7294414.1"/>
    </source>
</evidence>
<organism evidence="3 4">
    <name type="scientific">Staphylotrichum longicolle</name>
    <dbReference type="NCBI Taxonomy" id="669026"/>
    <lineage>
        <taxon>Eukaryota</taxon>
        <taxon>Fungi</taxon>
        <taxon>Dikarya</taxon>
        <taxon>Ascomycota</taxon>
        <taxon>Pezizomycotina</taxon>
        <taxon>Sordariomycetes</taxon>
        <taxon>Sordariomycetidae</taxon>
        <taxon>Sordariales</taxon>
        <taxon>Chaetomiaceae</taxon>
        <taxon>Staphylotrichum</taxon>
    </lineage>
</organism>
<feature type="region of interest" description="Disordered" evidence="1">
    <location>
        <begin position="206"/>
        <end position="225"/>
    </location>
</feature>
<dbReference type="PANTHER" id="PTHR36182:SF1">
    <property type="entry name" value="PROTEIN, PUTATIVE (AFU_ORTHOLOGUE AFUA_6G10930)-RELATED"/>
    <property type="match status" value="1"/>
</dbReference>